<comment type="caution">
    <text evidence="4">The sequence shown here is derived from an EMBL/GenBank/DDBJ whole genome shotgun (WGS) entry which is preliminary data.</text>
</comment>
<keyword evidence="1" id="KW-0472">Membrane</keyword>
<proteinExistence type="predicted"/>
<gene>
    <name evidence="4" type="ORF">GCM10022276_09520</name>
</gene>
<keyword evidence="1" id="KW-1133">Transmembrane helix</keyword>
<keyword evidence="5" id="KW-1185">Reference proteome</keyword>
<dbReference type="NCBIfam" id="TIGR02595">
    <property type="entry name" value="PEP_CTERM"/>
    <property type="match status" value="1"/>
</dbReference>
<accession>A0ABP7L056</accession>
<dbReference type="Proteomes" id="UP001500827">
    <property type="component" value="Unassembled WGS sequence"/>
</dbReference>
<feature type="signal peptide" evidence="2">
    <location>
        <begin position="1"/>
        <end position="23"/>
    </location>
</feature>
<dbReference type="EMBL" id="BAABBM010000001">
    <property type="protein sequence ID" value="GAA3892423.1"/>
    <property type="molecule type" value="Genomic_DNA"/>
</dbReference>
<dbReference type="NCBIfam" id="NF035944">
    <property type="entry name" value="PEPxxWA-CTERM"/>
    <property type="match status" value="1"/>
</dbReference>
<keyword evidence="2" id="KW-0732">Signal</keyword>
<dbReference type="InterPro" id="IPR013424">
    <property type="entry name" value="Ice-binding_C"/>
</dbReference>
<feature type="chain" id="PRO_5046493941" description="Ice-binding protein C-terminal domain-containing protein" evidence="2">
    <location>
        <begin position="24"/>
        <end position="203"/>
    </location>
</feature>
<keyword evidence="1" id="KW-0812">Transmembrane</keyword>
<organism evidence="4 5">
    <name type="scientific">Sphingomonas limnosediminicola</name>
    <dbReference type="NCBI Taxonomy" id="940133"/>
    <lineage>
        <taxon>Bacteria</taxon>
        <taxon>Pseudomonadati</taxon>
        <taxon>Pseudomonadota</taxon>
        <taxon>Alphaproteobacteria</taxon>
        <taxon>Sphingomonadales</taxon>
        <taxon>Sphingomonadaceae</taxon>
        <taxon>Sphingomonas</taxon>
    </lineage>
</organism>
<evidence type="ECO:0000256" key="2">
    <source>
        <dbReference type="SAM" id="SignalP"/>
    </source>
</evidence>
<feature type="transmembrane region" description="Helical" evidence="1">
    <location>
        <begin position="173"/>
        <end position="190"/>
    </location>
</feature>
<dbReference type="NCBIfam" id="NF038126">
    <property type="entry name" value="PEP_CTERM_FxDxF"/>
    <property type="match status" value="1"/>
</dbReference>
<evidence type="ECO:0000256" key="1">
    <source>
        <dbReference type="SAM" id="Phobius"/>
    </source>
</evidence>
<protein>
    <recommendedName>
        <fullName evidence="3">Ice-binding protein C-terminal domain-containing protein</fullName>
    </recommendedName>
</protein>
<reference evidence="5" key="1">
    <citation type="journal article" date="2019" name="Int. J. Syst. Evol. Microbiol.">
        <title>The Global Catalogue of Microorganisms (GCM) 10K type strain sequencing project: providing services to taxonomists for standard genome sequencing and annotation.</title>
        <authorList>
            <consortium name="The Broad Institute Genomics Platform"/>
            <consortium name="The Broad Institute Genome Sequencing Center for Infectious Disease"/>
            <person name="Wu L."/>
            <person name="Ma J."/>
        </authorList>
    </citation>
    <scope>NUCLEOTIDE SEQUENCE [LARGE SCALE GENOMIC DNA]</scope>
    <source>
        <strain evidence="5">JCM 17543</strain>
    </source>
</reference>
<evidence type="ECO:0000313" key="4">
    <source>
        <dbReference type="EMBL" id="GAA3892423.1"/>
    </source>
</evidence>
<dbReference type="Pfam" id="PF07589">
    <property type="entry name" value="PEP-CTERM"/>
    <property type="match status" value="1"/>
</dbReference>
<sequence length="203" mass="21144">MRRTMIALATAAAVALSPTAANATNVVLTPNTTFGFPPGEFAYFFTSGGISGPIDATFGHQGIPGVSSVAGTAFTDMFNFIINDNGVGSGSVTTSVSLQGKNGATDTDLLSVFINGILATHTVDNGLTDQWSVTDVPIYFGVVNNITINGISRGQGHYAGTAEFTPVAAVPEPATWAMMLLGFGVVGFSMRRKRKTVLIRQFA</sequence>
<name>A0ABP7L056_9SPHN</name>
<feature type="domain" description="Ice-binding protein C-terminal" evidence="3">
    <location>
        <begin position="169"/>
        <end position="193"/>
    </location>
</feature>
<evidence type="ECO:0000313" key="5">
    <source>
        <dbReference type="Proteomes" id="UP001500827"/>
    </source>
</evidence>
<evidence type="ECO:0000259" key="3">
    <source>
        <dbReference type="Pfam" id="PF07589"/>
    </source>
</evidence>